<keyword evidence="3" id="KW-1185">Reference proteome</keyword>
<dbReference type="EMBL" id="NIGF01000004">
    <property type="protein sequence ID" value="PQV64609.1"/>
    <property type="molecule type" value="Genomic_DNA"/>
</dbReference>
<feature type="transmembrane region" description="Helical" evidence="1">
    <location>
        <begin position="124"/>
        <end position="141"/>
    </location>
</feature>
<dbReference type="AlphaFoldDB" id="A0A2S8SV01"/>
<evidence type="ECO:0000313" key="3">
    <source>
        <dbReference type="Proteomes" id="UP000237684"/>
    </source>
</evidence>
<comment type="caution">
    <text evidence="2">The sequence shown here is derived from an EMBL/GenBank/DDBJ whole genome shotgun (WGS) entry which is preliminary data.</text>
</comment>
<proteinExistence type="predicted"/>
<reference evidence="2 3" key="1">
    <citation type="journal article" date="2018" name="Syst. Appl. Microbiol.">
        <title>Abditibacterium utsteinense sp. nov., the first cultivated member of candidate phylum FBP, isolated from ice-free Antarctic soil samples.</title>
        <authorList>
            <person name="Tahon G."/>
            <person name="Tytgat B."/>
            <person name="Lebbe L."/>
            <person name="Carlier A."/>
            <person name="Willems A."/>
        </authorList>
    </citation>
    <scope>NUCLEOTIDE SEQUENCE [LARGE SCALE GENOMIC DNA]</scope>
    <source>
        <strain evidence="2 3">LMG 29911</strain>
    </source>
</reference>
<protein>
    <recommendedName>
        <fullName evidence="4">PAP2 superfamily protein</fullName>
    </recommendedName>
</protein>
<keyword evidence="1" id="KW-0812">Transmembrane</keyword>
<evidence type="ECO:0000313" key="2">
    <source>
        <dbReference type="EMBL" id="PQV64609.1"/>
    </source>
</evidence>
<organism evidence="2 3">
    <name type="scientific">Abditibacterium utsteinense</name>
    <dbReference type="NCBI Taxonomy" id="1960156"/>
    <lineage>
        <taxon>Bacteria</taxon>
        <taxon>Pseudomonadati</taxon>
        <taxon>Abditibacteriota</taxon>
        <taxon>Abditibacteriia</taxon>
        <taxon>Abditibacteriales</taxon>
        <taxon>Abditibacteriaceae</taxon>
        <taxon>Abditibacterium</taxon>
    </lineage>
</organism>
<dbReference type="InterPro" id="IPR036938">
    <property type="entry name" value="PAP2/HPO_sf"/>
</dbReference>
<dbReference type="InParanoid" id="A0A2S8SV01"/>
<feature type="transmembrane region" description="Helical" evidence="1">
    <location>
        <begin position="73"/>
        <end position="93"/>
    </location>
</feature>
<dbReference type="Proteomes" id="UP000237684">
    <property type="component" value="Unassembled WGS sequence"/>
</dbReference>
<sequence>MSFIFCGKRVDYQRMSYQQLDKIADLCDPLLIIGLLVAAFLLRRGAAWPFVLKSALAVVVVQQLSKYCQKHDVLGGGFPSTHFAVALALLTCFVILKRNLWPYALGFALFYATLMLAQHYHTPLQMLGSLFAIPLALLFHWKPRKTRSVSN</sequence>
<accession>A0A2S8SV01</accession>
<keyword evidence="1" id="KW-0472">Membrane</keyword>
<gene>
    <name evidence="2" type="ORF">B1R32_104102</name>
</gene>
<dbReference type="CDD" id="cd01610">
    <property type="entry name" value="PAP2_like"/>
    <property type="match status" value="1"/>
</dbReference>
<feature type="transmembrane region" description="Helical" evidence="1">
    <location>
        <begin position="100"/>
        <end position="118"/>
    </location>
</feature>
<keyword evidence="1" id="KW-1133">Transmembrane helix</keyword>
<name>A0A2S8SV01_9BACT</name>
<dbReference type="SUPFAM" id="SSF48317">
    <property type="entry name" value="Acid phosphatase/Vanadium-dependent haloperoxidase"/>
    <property type="match status" value="1"/>
</dbReference>
<feature type="transmembrane region" description="Helical" evidence="1">
    <location>
        <begin position="23"/>
        <end position="42"/>
    </location>
</feature>
<evidence type="ECO:0008006" key="4">
    <source>
        <dbReference type="Google" id="ProtNLM"/>
    </source>
</evidence>
<evidence type="ECO:0000256" key="1">
    <source>
        <dbReference type="SAM" id="Phobius"/>
    </source>
</evidence>